<organism evidence="6 7">
    <name type="scientific">Chlamydomonas incerta</name>
    <dbReference type="NCBI Taxonomy" id="51695"/>
    <lineage>
        <taxon>Eukaryota</taxon>
        <taxon>Viridiplantae</taxon>
        <taxon>Chlorophyta</taxon>
        <taxon>core chlorophytes</taxon>
        <taxon>Chlorophyceae</taxon>
        <taxon>CS clade</taxon>
        <taxon>Chlamydomonadales</taxon>
        <taxon>Chlamydomonadaceae</taxon>
        <taxon>Chlamydomonas</taxon>
    </lineage>
</organism>
<evidence type="ECO:0000313" key="7">
    <source>
        <dbReference type="Proteomes" id="UP000650467"/>
    </source>
</evidence>
<dbReference type="Proteomes" id="UP000650467">
    <property type="component" value="Unassembled WGS sequence"/>
</dbReference>
<dbReference type="GO" id="GO:0046475">
    <property type="term" value="P:glycerophospholipid catabolic process"/>
    <property type="evidence" value="ECO:0007669"/>
    <property type="project" value="TreeGrafter"/>
</dbReference>
<name>A0A835T9H2_CHLIN</name>
<feature type="region of interest" description="Disordered" evidence="5">
    <location>
        <begin position="823"/>
        <end position="843"/>
    </location>
</feature>
<evidence type="ECO:0000313" key="6">
    <source>
        <dbReference type="EMBL" id="KAG2439532.1"/>
    </source>
</evidence>
<dbReference type="InterPro" id="IPR024129">
    <property type="entry name" value="Sphingomy_SMPD4"/>
</dbReference>
<dbReference type="GO" id="GO:0046513">
    <property type="term" value="P:ceramide biosynthetic process"/>
    <property type="evidence" value="ECO:0007669"/>
    <property type="project" value="TreeGrafter"/>
</dbReference>
<dbReference type="GO" id="GO:0016020">
    <property type="term" value="C:membrane"/>
    <property type="evidence" value="ECO:0007669"/>
    <property type="project" value="UniProtKB-SubCell"/>
</dbReference>
<keyword evidence="4" id="KW-0472">Membrane</keyword>
<evidence type="ECO:0000256" key="2">
    <source>
        <dbReference type="ARBA" id="ARBA00022692"/>
    </source>
</evidence>
<feature type="compositionally biased region" description="Gly residues" evidence="5">
    <location>
        <begin position="823"/>
        <end position="835"/>
    </location>
</feature>
<dbReference type="PANTHER" id="PTHR12988">
    <property type="entry name" value="SPHINGOMYELIN PHOSPHODIESTERASE 4"/>
    <property type="match status" value="1"/>
</dbReference>
<evidence type="ECO:0000256" key="1">
    <source>
        <dbReference type="ARBA" id="ARBA00004167"/>
    </source>
</evidence>
<dbReference type="OrthoDB" id="10251508at2759"/>
<feature type="compositionally biased region" description="Low complexity" evidence="5">
    <location>
        <begin position="1123"/>
        <end position="1166"/>
    </location>
</feature>
<proteinExistence type="predicted"/>
<dbReference type="EMBL" id="JAEHOC010000008">
    <property type="protein sequence ID" value="KAG2439532.1"/>
    <property type="molecule type" value="Genomic_DNA"/>
</dbReference>
<feature type="compositionally biased region" description="Gly residues" evidence="5">
    <location>
        <begin position="1097"/>
        <end position="1106"/>
    </location>
</feature>
<gene>
    <name evidence="6" type="ORF">HXX76_004885</name>
</gene>
<dbReference type="PANTHER" id="PTHR12988:SF6">
    <property type="entry name" value="SPHINGOMYELIN PHOSPHODIESTERASE 4"/>
    <property type="match status" value="1"/>
</dbReference>
<feature type="region of interest" description="Disordered" evidence="5">
    <location>
        <begin position="1097"/>
        <end position="1166"/>
    </location>
</feature>
<evidence type="ECO:0000256" key="4">
    <source>
        <dbReference type="ARBA" id="ARBA00023136"/>
    </source>
</evidence>
<keyword evidence="7" id="KW-1185">Reference proteome</keyword>
<reference evidence="6" key="1">
    <citation type="journal article" date="2020" name="bioRxiv">
        <title>Comparative genomics of Chlamydomonas.</title>
        <authorList>
            <person name="Craig R.J."/>
            <person name="Hasan A.R."/>
            <person name="Ness R.W."/>
            <person name="Keightley P.D."/>
        </authorList>
    </citation>
    <scope>NUCLEOTIDE SEQUENCE</scope>
    <source>
        <strain evidence="6">SAG 7.73</strain>
    </source>
</reference>
<comment type="subcellular location">
    <subcellularLocation>
        <location evidence="1">Membrane</location>
        <topology evidence="1">Single-pass membrane protein</topology>
    </subcellularLocation>
</comment>
<evidence type="ECO:0000256" key="3">
    <source>
        <dbReference type="ARBA" id="ARBA00022989"/>
    </source>
</evidence>
<dbReference type="GO" id="GO:0050290">
    <property type="term" value="F:sphingomyelin phosphodiesterase D activity"/>
    <property type="evidence" value="ECO:0007669"/>
    <property type="project" value="InterPro"/>
</dbReference>
<accession>A0A835T9H2</accession>
<sequence>MAYGPKDSFAQLNRLLDAPHTAAGSVRKTCLAVEECLATNRDNLRGFFEKSFPNLLKRVFGYGDFEASWLNIVTKGRDADARALVDLLAPDGKLFAAMAQADNDRLVQYIFPTERLPAHTQELLKEPGGLGRRLLDTWPQYRGRIRADVTGRPQVFLNVLEYFMFWTAFYVLRGSTSDGSRVDSRPPAGGSSSGYGMGGMYGQLSYGGAIRSVGSAIVGGLIAGRPAGGLQSHPYYRLLRTYLEYFLPRSSGAAAGGAADSAAAAARAGPAGGAGMTPNVGGAAGATAGGGGGGYGGLGGGGYGYGGMGLGMGMGDCGAGGGGGGGGGRASYKPTLTAAAGGPDSRGAVVLSILVEFWLTDLAEPLPAQAQAGGAGGAAGGGGQPGAVAAAAAAAAGLLGGGAGGLGMGGAVSPGGLAAGGLGAGGGGGMGGTSPTPVAMNTPANVRMLTYQPPSEELVEGLVALVRYVFCVEQAADGGAGGGSGAAAGRVPAAGSGGMLASGGGGAAAAMGLTTPRQTGGGAAGGLGMQVLGSAGRSLGGAAGGGRGGALPGPVVPAQVGRAPWLPETPVKTPPPPPPRLLVPPAALAVGGASASPAVQAVSRKVYRMLRRAFSQWPASSPSSLTPLISLWLSVIAPWCPTAAHTRRAAVAAAAADGGSGGAAGAPGGAAAASGLGGGGAAGGGGGGGGQPHHHHGLLDAGALGSAAVAAAAGVVEATRHLRDRDVAGATSRELLSQYKYTPAWRTHVLAHLPFYTVLLPQFVSLTLSRLKYRPDSALRDLDRVLAVLGAAGPDLLRLLRAAELAYNDFALPLVRPAAAAGGGGGGGGGGVPHGGGHHGGRRGEGEFAELVPWWFEQAQDFEAAAASGSPPNGGVQPDAAGRLFDLDVTGAAYTACLLLRSAETLGRPELVAALRQSAAAVLPLDAILPAAVADTPRGGDGGAGMDASRFPRPGRWALGPRDDPAALWRAHYKGDPLLRPIASNELTWLVRPLVRLSARLNAALGLDVPYRSGEEAEDPPEHLGQQALLWARRRGLRVNLRFLAEIQTLAWLLVLMLLVWSAGRIFGCGGGGAAVGGAAGATAVGGAAAGGGVQGQGHGGYGGRANAGQQHYQHHQHRHQHYQQYPHWQQQQQQQRQQHQQQQYQQQHHQQYQQQYQAPQDAQQHVDPYHHHQYYQQQADAEAAAAAAAAAAAGGVPAGGEGGYHFDAR</sequence>
<keyword evidence="3" id="KW-1133">Transmembrane helix</keyword>
<evidence type="ECO:0008006" key="8">
    <source>
        <dbReference type="Google" id="ProtNLM"/>
    </source>
</evidence>
<feature type="compositionally biased region" description="Basic residues" evidence="5">
    <location>
        <begin position="1113"/>
        <end position="1122"/>
    </location>
</feature>
<dbReference type="GO" id="GO:0006685">
    <property type="term" value="P:sphingomyelin catabolic process"/>
    <property type="evidence" value="ECO:0007669"/>
    <property type="project" value="TreeGrafter"/>
</dbReference>
<protein>
    <recommendedName>
        <fullName evidence="8">Sphingomyelin phosphodiesterase 4</fullName>
    </recommendedName>
</protein>
<dbReference type="AlphaFoldDB" id="A0A835T9H2"/>
<keyword evidence="2" id="KW-0812">Transmembrane</keyword>
<evidence type="ECO:0000256" key="5">
    <source>
        <dbReference type="SAM" id="MobiDB-lite"/>
    </source>
</evidence>
<comment type="caution">
    <text evidence="6">The sequence shown here is derived from an EMBL/GenBank/DDBJ whole genome shotgun (WGS) entry which is preliminary data.</text>
</comment>